<evidence type="ECO:0000313" key="1">
    <source>
        <dbReference type="EMBL" id="WNF34549.1"/>
    </source>
</evidence>
<reference evidence="1 2" key="1">
    <citation type="submission" date="2023-09" db="EMBL/GenBank/DDBJ databases">
        <title>Different Types of Thermotolerant Ring-Cleaving Dioxygenases derived from Aeribacillus composti HB-1 applied for multiple aromatic hydrocarbons removal.</title>
        <authorList>
            <person name="Cao L."/>
            <person name="Li M."/>
            <person name="Ma T."/>
        </authorList>
    </citation>
    <scope>NUCLEOTIDE SEQUENCE [LARGE SCALE GENOMIC DNA]</scope>
    <source>
        <strain evidence="1 2">HB-1</strain>
    </source>
</reference>
<dbReference type="EMBL" id="CP134501">
    <property type="protein sequence ID" value="WNF34549.1"/>
    <property type="molecule type" value="Genomic_DNA"/>
</dbReference>
<sequence length="86" mass="9969">MFAIAPTDIGWYRYLRNTPIPEEVNFWTPTPCNVRRLSKGNKFLFLLKAPIEKYVGLVVLNITRISQIKKRGRGSEQATVLKVYQN</sequence>
<proteinExistence type="predicted"/>
<dbReference type="GeneID" id="301125875"/>
<organism evidence="1 2">
    <name type="scientific">Aeribacillus composti</name>
    <dbReference type="NCBI Taxonomy" id="1868734"/>
    <lineage>
        <taxon>Bacteria</taxon>
        <taxon>Bacillati</taxon>
        <taxon>Bacillota</taxon>
        <taxon>Bacilli</taxon>
        <taxon>Bacillales</taxon>
        <taxon>Bacillaceae</taxon>
        <taxon>Aeribacillus</taxon>
    </lineage>
</organism>
<dbReference type="Proteomes" id="UP001303701">
    <property type="component" value="Chromosome"/>
</dbReference>
<accession>A0ABY9WEG6</accession>
<dbReference type="RefSeq" id="WP_311067215.1">
    <property type="nucleotide sequence ID" value="NZ_CP134501.1"/>
</dbReference>
<name>A0ABY9WEG6_9BACI</name>
<protein>
    <submittedName>
        <fullName evidence="1">Uncharacterized protein</fullName>
    </submittedName>
</protein>
<keyword evidence="2" id="KW-1185">Reference proteome</keyword>
<gene>
    <name evidence="1" type="ORF">RI196_07845</name>
</gene>
<evidence type="ECO:0000313" key="2">
    <source>
        <dbReference type="Proteomes" id="UP001303701"/>
    </source>
</evidence>